<accession>A0A540K8C7</accession>
<dbReference type="EMBL" id="VIEB01001943">
    <property type="protein sequence ID" value="TQD70162.1"/>
    <property type="molecule type" value="Genomic_DNA"/>
</dbReference>
<gene>
    <name evidence="1" type="ORF">C1H46_044302</name>
</gene>
<dbReference type="Proteomes" id="UP000315295">
    <property type="component" value="Unassembled WGS sequence"/>
</dbReference>
<evidence type="ECO:0000313" key="2">
    <source>
        <dbReference type="Proteomes" id="UP000315295"/>
    </source>
</evidence>
<comment type="caution">
    <text evidence="1">The sequence shown here is derived from an EMBL/GenBank/DDBJ whole genome shotgun (WGS) entry which is preliminary data.</text>
</comment>
<organism evidence="1 2">
    <name type="scientific">Malus baccata</name>
    <name type="common">Siberian crab apple</name>
    <name type="synonym">Pyrus baccata</name>
    <dbReference type="NCBI Taxonomy" id="106549"/>
    <lineage>
        <taxon>Eukaryota</taxon>
        <taxon>Viridiplantae</taxon>
        <taxon>Streptophyta</taxon>
        <taxon>Embryophyta</taxon>
        <taxon>Tracheophyta</taxon>
        <taxon>Spermatophyta</taxon>
        <taxon>Magnoliopsida</taxon>
        <taxon>eudicotyledons</taxon>
        <taxon>Gunneridae</taxon>
        <taxon>Pentapetalae</taxon>
        <taxon>rosids</taxon>
        <taxon>fabids</taxon>
        <taxon>Rosales</taxon>
        <taxon>Rosaceae</taxon>
        <taxon>Amygdaloideae</taxon>
        <taxon>Maleae</taxon>
        <taxon>Malus</taxon>
    </lineage>
</organism>
<protein>
    <submittedName>
        <fullName evidence="1">Uncharacterized protein</fullName>
    </submittedName>
</protein>
<reference evidence="1 2" key="1">
    <citation type="journal article" date="2019" name="G3 (Bethesda)">
        <title>Sequencing of a Wild Apple (Malus baccata) Genome Unravels the Differences Between Cultivated and Wild Apple Species Regarding Disease Resistance and Cold Tolerance.</title>
        <authorList>
            <person name="Chen X."/>
        </authorList>
    </citation>
    <scope>NUCLEOTIDE SEQUENCE [LARGE SCALE GENOMIC DNA]</scope>
    <source>
        <strain evidence="2">cv. Shandingzi</strain>
        <tissue evidence="1">Leaves</tissue>
    </source>
</reference>
<dbReference type="AlphaFoldDB" id="A0A540K8C7"/>
<name>A0A540K8C7_MALBA</name>
<proteinExistence type="predicted"/>
<sequence>MTTGIGLPYAMEVLEGDAGRGEDEGVHTVVDELQFQRHERRYVGKKVKAKMSNHEKKTLLHYSGSKPFLYMMEAQRQVITKGLCSTRDELAESLHRQLVLQEFASQLPPETPLESVDPPEDEGFQILIETLIRLSGGGR</sequence>
<evidence type="ECO:0000313" key="1">
    <source>
        <dbReference type="EMBL" id="TQD70162.1"/>
    </source>
</evidence>
<keyword evidence="2" id="KW-1185">Reference proteome</keyword>